<accession>A0A432WNX6</accession>
<evidence type="ECO:0000313" key="1">
    <source>
        <dbReference type="EMBL" id="RUO35496.1"/>
    </source>
</evidence>
<evidence type="ECO:0000313" key="2">
    <source>
        <dbReference type="Proteomes" id="UP000286934"/>
    </source>
</evidence>
<dbReference type="OrthoDB" id="9823662at2"/>
<reference evidence="2" key="1">
    <citation type="journal article" date="2018" name="Front. Microbiol.">
        <title>Genome-Based Analysis Reveals the Taxonomy and Diversity of the Family Idiomarinaceae.</title>
        <authorList>
            <person name="Liu Y."/>
            <person name="Lai Q."/>
            <person name="Shao Z."/>
        </authorList>
    </citation>
    <scope>NUCLEOTIDE SEQUENCE [LARGE SCALE GENOMIC DNA]</scope>
    <source>
        <strain evidence="2">AIS</strain>
    </source>
</reference>
<gene>
    <name evidence="1" type="ORF">CWE13_11235</name>
</gene>
<protein>
    <submittedName>
        <fullName evidence="1">Uncharacterized protein</fullName>
    </submittedName>
</protein>
<dbReference type="Proteomes" id="UP000286934">
    <property type="component" value="Unassembled WGS sequence"/>
</dbReference>
<organism evidence="1 2">
    <name type="scientific">Aliidiomarina shirensis</name>
    <dbReference type="NCBI Taxonomy" id="1048642"/>
    <lineage>
        <taxon>Bacteria</taxon>
        <taxon>Pseudomonadati</taxon>
        <taxon>Pseudomonadota</taxon>
        <taxon>Gammaproteobacteria</taxon>
        <taxon>Alteromonadales</taxon>
        <taxon>Idiomarinaceae</taxon>
        <taxon>Aliidiomarina</taxon>
    </lineage>
</organism>
<sequence>MIIVENLPSFVKCVDSETSKTIFEKYDQAFTTASHEGVKFPLPKNMKILAINDGFIQSIENFEYLGGLIREFTSEGAYFFFPLASFNDVFKGHFSFEVMNWIDTQVFETPVVFLIPDSKLFIVVDELLSITVIAYQMAIEENVLVKLGGKDILRDKFESSLRDNYVGFGYLEKKWLESFSEKYCDW</sequence>
<keyword evidence="2" id="KW-1185">Reference proteome</keyword>
<dbReference type="EMBL" id="PIPP01000006">
    <property type="protein sequence ID" value="RUO35496.1"/>
    <property type="molecule type" value="Genomic_DNA"/>
</dbReference>
<dbReference type="AlphaFoldDB" id="A0A432WNX6"/>
<proteinExistence type="predicted"/>
<name>A0A432WNX6_9GAMM</name>
<comment type="caution">
    <text evidence="1">The sequence shown here is derived from an EMBL/GenBank/DDBJ whole genome shotgun (WGS) entry which is preliminary data.</text>
</comment>
<dbReference type="RefSeq" id="WP_126808662.1">
    <property type="nucleotide sequence ID" value="NZ_PIPP01000006.1"/>
</dbReference>